<evidence type="ECO:0000313" key="4">
    <source>
        <dbReference type="Proteomes" id="UP000255177"/>
    </source>
</evidence>
<keyword evidence="4" id="KW-1185">Reference proteome</keyword>
<dbReference type="PANTHER" id="PTHR22916:SF71">
    <property type="entry name" value="GLYCOSYL TRANSFERASE"/>
    <property type="match status" value="1"/>
</dbReference>
<accession>A0A380SY14</accession>
<dbReference type="PANTHER" id="PTHR22916">
    <property type="entry name" value="GLYCOSYLTRANSFERASE"/>
    <property type="match status" value="1"/>
</dbReference>
<evidence type="ECO:0000313" key="3">
    <source>
        <dbReference type="EMBL" id="SUQ62151.1"/>
    </source>
</evidence>
<dbReference type="Pfam" id="PF00535">
    <property type="entry name" value="Glycos_transf_2"/>
    <property type="match status" value="1"/>
</dbReference>
<dbReference type="GO" id="GO:0016758">
    <property type="term" value="F:hexosyltransferase activity"/>
    <property type="evidence" value="ECO:0007669"/>
    <property type="project" value="UniProtKB-ARBA"/>
</dbReference>
<dbReference type="RefSeq" id="WP_115085833.1">
    <property type="nucleotide sequence ID" value="NZ_CBCSFG010000016.1"/>
</dbReference>
<evidence type="ECO:0000259" key="2">
    <source>
        <dbReference type="Pfam" id="PF00535"/>
    </source>
</evidence>
<dbReference type="SUPFAM" id="SSF53448">
    <property type="entry name" value="Nucleotide-diphospho-sugar transferases"/>
    <property type="match status" value="1"/>
</dbReference>
<dbReference type="InterPro" id="IPR001173">
    <property type="entry name" value="Glyco_trans_2-like"/>
</dbReference>
<sequence>MLSASVVVSCYNQEDYIEECLDSILGQQVDFEFDIIVSDDCSKDTTQQILRDYCRRHPGRIDLILRDENVGAALNYHGVHAAATGDIIFHFDGDDIMEPGKLQAQYDIFSNHDDVNIVFHKATYFSDDRSYCSETLYPGTTNEAFSFFSLSQLARWGTTAVHSSYAYRKSSRRAKIEREFMEWFFAIDSLIPAGRGVYINKSLVMYRCNTSGASYLSSRAGKYKSYNLYFGDIYHYFEQCPELRSDLYSNFLVTFLAMLKSIRMTNFVAVKFLFKNVRFFRIRSFLDAVSVRKLVGPAIRVR</sequence>
<dbReference type="EMBL" id="UIDD01000005">
    <property type="protein sequence ID" value="SUQ62151.1"/>
    <property type="molecule type" value="Genomic_DNA"/>
</dbReference>
<protein>
    <recommendedName>
        <fullName evidence="2">Glycosyltransferase 2-like domain-containing protein</fullName>
    </recommendedName>
</protein>
<organism evidence="3 4">
    <name type="scientific">Pseudomonas wadenswilerensis</name>
    <dbReference type="NCBI Taxonomy" id="1785161"/>
    <lineage>
        <taxon>Bacteria</taxon>
        <taxon>Pseudomonadati</taxon>
        <taxon>Pseudomonadota</taxon>
        <taxon>Gammaproteobacteria</taxon>
        <taxon>Pseudomonadales</taxon>
        <taxon>Pseudomonadaceae</taxon>
        <taxon>Pseudomonas</taxon>
    </lineage>
</organism>
<feature type="domain" description="Glycosyltransferase 2-like" evidence="2">
    <location>
        <begin position="5"/>
        <end position="167"/>
    </location>
</feature>
<keyword evidence="1" id="KW-1003">Cell membrane</keyword>
<dbReference type="Proteomes" id="UP000255177">
    <property type="component" value="Unassembled WGS sequence"/>
</dbReference>
<reference evidence="4" key="1">
    <citation type="submission" date="2018-07" db="EMBL/GenBank/DDBJ databases">
        <authorList>
            <person name="Blom J."/>
        </authorList>
    </citation>
    <scope>NUCLEOTIDE SEQUENCE [LARGE SCALE GENOMIC DNA]</scope>
    <source>
        <strain evidence="4">CCOS 864</strain>
    </source>
</reference>
<dbReference type="Gene3D" id="3.90.550.10">
    <property type="entry name" value="Spore Coat Polysaccharide Biosynthesis Protein SpsA, Chain A"/>
    <property type="match status" value="1"/>
</dbReference>
<keyword evidence="1" id="KW-0472">Membrane</keyword>
<dbReference type="AlphaFoldDB" id="A0A380SY14"/>
<evidence type="ECO:0000256" key="1">
    <source>
        <dbReference type="ARBA" id="ARBA00022519"/>
    </source>
</evidence>
<name>A0A380SY14_9PSED</name>
<dbReference type="InterPro" id="IPR029044">
    <property type="entry name" value="Nucleotide-diphossugar_trans"/>
</dbReference>
<gene>
    <name evidence="3" type="ORF">CCOS864_01579</name>
</gene>
<keyword evidence="1" id="KW-0997">Cell inner membrane</keyword>
<proteinExistence type="predicted"/>